<keyword evidence="7" id="KW-1185">Reference proteome</keyword>
<evidence type="ECO:0000259" key="5">
    <source>
        <dbReference type="Pfam" id="PF00933"/>
    </source>
</evidence>
<dbReference type="GO" id="GO:0004553">
    <property type="term" value="F:hydrolase activity, hydrolyzing O-glycosyl compounds"/>
    <property type="evidence" value="ECO:0007669"/>
    <property type="project" value="InterPro"/>
</dbReference>
<sequence length="437" mass="43342">MLCLPGWAEHDTPGGVTATAPSARRVDAVPFRGGTAPGRRVLLPRRLAAALTVLLLLVLAACGGSEPRSASPSSGPTSSSPTTSAAPDPAALLEAQLDAVLAGMDRRRQVAQLFVVGVPAADPSDAGTAFIRDTGVGGVFLRGRSAAAATDLAAVTAAWAALTPGLRAWVAVDQEGGAVQTLSGPGFADLPPAVEQGALPPDQLAQLGDGLGASLAAAGITLDLAPVADVVPAGSERRNEPIGAFGRQYGATAAAVVPAAGAVLDGLAAHGVTATVKHFPGLGRVVGNTDDSAGVVDTVTTRDDEQVAVFGTLAASPAAPFVMTSSATYALIDPDAPAAFSPVVVTDLLRGELGFAGVVISDDLGAARAVQDIPPGERAVRFLAAGGTLVLTVTPAVLPAMMDAVLARADADPAFAAQVDAAVRTALRAKVTGGLLA</sequence>
<evidence type="ECO:0000256" key="3">
    <source>
        <dbReference type="ARBA" id="ARBA00023295"/>
    </source>
</evidence>
<accession>A0A1H8W4W5</accession>
<dbReference type="PROSITE" id="PS00775">
    <property type="entry name" value="GLYCOSYL_HYDROL_F3"/>
    <property type="match status" value="1"/>
</dbReference>
<comment type="similarity">
    <text evidence="1">Belongs to the glycosyl hydrolase 3 family.</text>
</comment>
<dbReference type="Pfam" id="PF00933">
    <property type="entry name" value="Glyco_hydro_3"/>
    <property type="match status" value="1"/>
</dbReference>
<protein>
    <submittedName>
        <fullName evidence="6">Beta-N-acetylhexosaminidase</fullName>
    </submittedName>
</protein>
<evidence type="ECO:0000256" key="4">
    <source>
        <dbReference type="SAM" id="MobiDB-lite"/>
    </source>
</evidence>
<dbReference type="SUPFAM" id="SSF51445">
    <property type="entry name" value="(Trans)glycosidases"/>
    <property type="match status" value="1"/>
</dbReference>
<dbReference type="PANTHER" id="PTHR30480:SF16">
    <property type="entry name" value="GLYCOSIDE HYDROLASE FAMILY 3 DOMAIN PROTEIN"/>
    <property type="match status" value="1"/>
</dbReference>
<name>A0A1H8W4W5_9ACTN</name>
<dbReference type="InterPro" id="IPR036962">
    <property type="entry name" value="Glyco_hydro_3_N_sf"/>
</dbReference>
<dbReference type="InterPro" id="IPR017853">
    <property type="entry name" value="GH"/>
</dbReference>
<dbReference type="InterPro" id="IPR050226">
    <property type="entry name" value="NagZ_Beta-hexosaminidase"/>
</dbReference>
<dbReference type="AlphaFoldDB" id="A0A1H8W4W5"/>
<dbReference type="STRING" id="673521.SAMN05660991_04062"/>
<dbReference type="Gene3D" id="3.20.20.300">
    <property type="entry name" value="Glycoside hydrolase, family 3, N-terminal domain"/>
    <property type="match status" value="1"/>
</dbReference>
<reference evidence="7" key="1">
    <citation type="submission" date="2016-10" db="EMBL/GenBank/DDBJ databases">
        <authorList>
            <person name="Varghese N."/>
            <person name="Submissions S."/>
        </authorList>
    </citation>
    <scope>NUCLEOTIDE SEQUENCE [LARGE SCALE GENOMIC DNA]</scope>
    <source>
        <strain evidence="7">DSM 45413</strain>
    </source>
</reference>
<dbReference type="InterPro" id="IPR001764">
    <property type="entry name" value="Glyco_hydro_3_N"/>
</dbReference>
<organism evidence="6 7">
    <name type="scientific">Trujillonella endophytica</name>
    <dbReference type="NCBI Taxonomy" id="673521"/>
    <lineage>
        <taxon>Bacteria</taxon>
        <taxon>Bacillati</taxon>
        <taxon>Actinomycetota</taxon>
        <taxon>Actinomycetes</taxon>
        <taxon>Geodermatophilales</taxon>
        <taxon>Geodermatophilaceae</taxon>
        <taxon>Trujillonella</taxon>
    </lineage>
</organism>
<dbReference type="InterPro" id="IPR019800">
    <property type="entry name" value="Glyco_hydro_3_AS"/>
</dbReference>
<dbReference type="Proteomes" id="UP000198960">
    <property type="component" value="Unassembled WGS sequence"/>
</dbReference>
<evidence type="ECO:0000313" key="6">
    <source>
        <dbReference type="EMBL" id="SEP22654.1"/>
    </source>
</evidence>
<gene>
    <name evidence="6" type="ORF">SAMN05660991_04062</name>
</gene>
<feature type="compositionally biased region" description="Low complexity" evidence="4">
    <location>
        <begin position="69"/>
        <end position="87"/>
    </location>
</feature>
<proteinExistence type="inferred from homology"/>
<dbReference type="PANTHER" id="PTHR30480">
    <property type="entry name" value="BETA-HEXOSAMINIDASE-RELATED"/>
    <property type="match status" value="1"/>
</dbReference>
<evidence type="ECO:0000313" key="7">
    <source>
        <dbReference type="Proteomes" id="UP000198960"/>
    </source>
</evidence>
<dbReference type="GO" id="GO:0009254">
    <property type="term" value="P:peptidoglycan turnover"/>
    <property type="evidence" value="ECO:0007669"/>
    <property type="project" value="TreeGrafter"/>
</dbReference>
<dbReference type="EMBL" id="FOEE01000016">
    <property type="protein sequence ID" value="SEP22654.1"/>
    <property type="molecule type" value="Genomic_DNA"/>
</dbReference>
<keyword evidence="3" id="KW-0326">Glycosidase</keyword>
<feature type="domain" description="Glycoside hydrolase family 3 N-terminal" evidence="5">
    <location>
        <begin position="108"/>
        <end position="426"/>
    </location>
</feature>
<keyword evidence="2" id="KW-0378">Hydrolase</keyword>
<evidence type="ECO:0000256" key="1">
    <source>
        <dbReference type="ARBA" id="ARBA00005336"/>
    </source>
</evidence>
<feature type="region of interest" description="Disordered" evidence="4">
    <location>
        <begin position="67"/>
        <end position="87"/>
    </location>
</feature>
<evidence type="ECO:0000256" key="2">
    <source>
        <dbReference type="ARBA" id="ARBA00022801"/>
    </source>
</evidence>
<dbReference type="GO" id="GO:0005975">
    <property type="term" value="P:carbohydrate metabolic process"/>
    <property type="evidence" value="ECO:0007669"/>
    <property type="project" value="InterPro"/>
</dbReference>